<dbReference type="Gene3D" id="3.10.350.10">
    <property type="entry name" value="LysM domain"/>
    <property type="match status" value="1"/>
</dbReference>
<keyword evidence="2" id="KW-0081">Bacteriolytic enzyme</keyword>
<dbReference type="PANTHER" id="PTHR33308:SF9">
    <property type="entry name" value="PEPTIDOGLYCAN HYDROLASE FLGJ"/>
    <property type="match status" value="1"/>
</dbReference>
<evidence type="ECO:0000256" key="3">
    <source>
        <dbReference type="ARBA" id="ARBA00022801"/>
    </source>
</evidence>
<evidence type="ECO:0000256" key="4">
    <source>
        <dbReference type="ARBA" id="ARBA00032108"/>
    </source>
</evidence>
<accession>A0A1G9VLK3</accession>
<dbReference type="Gene3D" id="1.10.530.10">
    <property type="match status" value="1"/>
</dbReference>
<evidence type="ECO:0000313" key="6">
    <source>
        <dbReference type="EMBL" id="SDM73138.1"/>
    </source>
</evidence>
<reference evidence="7" key="1">
    <citation type="submission" date="2016-10" db="EMBL/GenBank/DDBJ databases">
        <authorList>
            <person name="Varghese N."/>
            <person name="Submissions S."/>
        </authorList>
    </citation>
    <scope>NUCLEOTIDE SEQUENCE [LARGE SCALE GENOMIC DNA]</scope>
    <source>
        <strain evidence="7">DSM 24536</strain>
    </source>
</reference>
<dbReference type="InterPro" id="IPR036779">
    <property type="entry name" value="LysM_dom_sf"/>
</dbReference>
<proteinExistence type="predicted"/>
<dbReference type="PROSITE" id="PS51782">
    <property type="entry name" value="LYSM"/>
    <property type="match status" value="1"/>
</dbReference>
<gene>
    <name evidence="6" type="ORF">SAMN05421813_12142</name>
</gene>
<dbReference type="InterPro" id="IPR051056">
    <property type="entry name" value="Glycosyl_Hydrolase_73"/>
</dbReference>
<dbReference type="Pfam" id="PF01832">
    <property type="entry name" value="Glucosaminidase"/>
    <property type="match status" value="1"/>
</dbReference>
<dbReference type="PROSITE" id="PS51257">
    <property type="entry name" value="PROKAR_LIPOPROTEIN"/>
    <property type="match status" value="1"/>
</dbReference>
<evidence type="ECO:0000256" key="2">
    <source>
        <dbReference type="ARBA" id="ARBA00022638"/>
    </source>
</evidence>
<dbReference type="Proteomes" id="UP000199226">
    <property type="component" value="Unassembled WGS sequence"/>
</dbReference>
<feature type="domain" description="LysM" evidence="5">
    <location>
        <begin position="247"/>
        <end position="290"/>
    </location>
</feature>
<dbReference type="EMBL" id="FNHH01000021">
    <property type="protein sequence ID" value="SDM73138.1"/>
    <property type="molecule type" value="Genomic_DNA"/>
</dbReference>
<evidence type="ECO:0000256" key="1">
    <source>
        <dbReference type="ARBA" id="ARBA00022529"/>
    </source>
</evidence>
<dbReference type="InterPro" id="IPR002901">
    <property type="entry name" value="MGlyc_endo_b_GlcNAc-like_dom"/>
</dbReference>
<keyword evidence="1" id="KW-0929">Antimicrobial</keyword>
<dbReference type="GO" id="GO:0042742">
    <property type="term" value="P:defense response to bacterium"/>
    <property type="evidence" value="ECO:0007669"/>
    <property type="project" value="UniProtKB-KW"/>
</dbReference>
<dbReference type="PANTHER" id="PTHR33308">
    <property type="entry name" value="PEPTIDOGLYCAN HYDROLASE FLGJ"/>
    <property type="match status" value="1"/>
</dbReference>
<dbReference type="InterPro" id="IPR018392">
    <property type="entry name" value="LysM"/>
</dbReference>
<protein>
    <recommendedName>
        <fullName evidence="4">Peptidoglycan hydrolase</fullName>
    </recommendedName>
</protein>
<dbReference type="SUPFAM" id="SSF54106">
    <property type="entry name" value="LysM domain"/>
    <property type="match status" value="1"/>
</dbReference>
<dbReference type="Pfam" id="PF01476">
    <property type="entry name" value="LysM"/>
    <property type="match status" value="1"/>
</dbReference>
<dbReference type="AlphaFoldDB" id="A0A1G9VLK3"/>
<evidence type="ECO:0000259" key="5">
    <source>
        <dbReference type="PROSITE" id="PS51782"/>
    </source>
</evidence>
<evidence type="ECO:0000313" key="7">
    <source>
        <dbReference type="Proteomes" id="UP000199226"/>
    </source>
</evidence>
<keyword evidence="7" id="KW-1185">Reference proteome</keyword>
<dbReference type="CDD" id="cd00118">
    <property type="entry name" value="LysM"/>
    <property type="match status" value="1"/>
</dbReference>
<keyword evidence="3 6" id="KW-0378">Hydrolase</keyword>
<sequence>MITFFKNEIPYMKQSLLLLITFSILTSSCSLLKKENSAPQTQVRKPADPPKTTEKVITASSSAIKSPALSYIERFKNIAISEMNGSGIPASITLAQGILESANGNSRLAKEANNHFGIKCTTEWKGKTIFQDDDNKDDCFRVYRSPEESFRDHTEFLKRKRYAPLFELDKNDYRGWANGLKTAGYATNPRYAELLISLVERYDLSRFDRMENEREKTIREDKVMKEIAINIPTEKKQETIKSPVVMKIYEVRSGDTLTSVSKQFTLSVADLKVLNGLENSNLIPGQLLLVSK</sequence>
<dbReference type="STRING" id="990371.SAMN05421813_12142"/>
<dbReference type="SMART" id="SM00047">
    <property type="entry name" value="LYZ2"/>
    <property type="match status" value="1"/>
</dbReference>
<dbReference type="GO" id="GO:0031640">
    <property type="term" value="P:killing of cells of another organism"/>
    <property type="evidence" value="ECO:0007669"/>
    <property type="project" value="UniProtKB-KW"/>
</dbReference>
<dbReference type="GO" id="GO:0004040">
    <property type="term" value="F:amidase activity"/>
    <property type="evidence" value="ECO:0007669"/>
    <property type="project" value="InterPro"/>
</dbReference>
<name>A0A1G9VLK3_9SPHI</name>
<organism evidence="6 7">
    <name type="scientific">Daejeonella rubra</name>
    <dbReference type="NCBI Taxonomy" id="990371"/>
    <lineage>
        <taxon>Bacteria</taxon>
        <taxon>Pseudomonadati</taxon>
        <taxon>Bacteroidota</taxon>
        <taxon>Sphingobacteriia</taxon>
        <taxon>Sphingobacteriales</taxon>
        <taxon>Sphingobacteriaceae</taxon>
        <taxon>Daejeonella</taxon>
    </lineage>
</organism>
<dbReference type="SMART" id="SM00257">
    <property type="entry name" value="LysM"/>
    <property type="match status" value="1"/>
</dbReference>